<evidence type="ECO:0000313" key="2">
    <source>
        <dbReference type="EMBL" id="VFT87857.1"/>
    </source>
</evidence>
<evidence type="ECO:0000313" key="1">
    <source>
        <dbReference type="EMBL" id="KAF0698387.1"/>
    </source>
</evidence>
<organism evidence="2 3">
    <name type="scientific">Aphanomyces stellatus</name>
    <dbReference type="NCBI Taxonomy" id="120398"/>
    <lineage>
        <taxon>Eukaryota</taxon>
        <taxon>Sar</taxon>
        <taxon>Stramenopiles</taxon>
        <taxon>Oomycota</taxon>
        <taxon>Saprolegniomycetes</taxon>
        <taxon>Saprolegniales</taxon>
        <taxon>Verrucalvaceae</taxon>
        <taxon>Aphanomyces</taxon>
    </lineage>
</organism>
<dbReference type="EMBL" id="VJMH01005243">
    <property type="protein sequence ID" value="KAF0698387.1"/>
    <property type="molecule type" value="Genomic_DNA"/>
</dbReference>
<protein>
    <submittedName>
        <fullName evidence="2">Aste57867_10989 protein</fullName>
    </submittedName>
</protein>
<dbReference type="AlphaFoldDB" id="A0A485KRW5"/>
<gene>
    <name evidence="2" type="primary">Aste57867_10989</name>
    <name evidence="1" type="ORF">As57867_010948</name>
    <name evidence="2" type="ORF">ASTE57867_10989</name>
</gene>
<dbReference type="EMBL" id="CAADRA010005264">
    <property type="protein sequence ID" value="VFT87857.1"/>
    <property type="molecule type" value="Genomic_DNA"/>
</dbReference>
<reference evidence="2 3" key="1">
    <citation type="submission" date="2019-03" db="EMBL/GenBank/DDBJ databases">
        <authorList>
            <person name="Gaulin E."/>
            <person name="Dumas B."/>
        </authorList>
    </citation>
    <scope>NUCLEOTIDE SEQUENCE [LARGE SCALE GENOMIC DNA]</scope>
    <source>
        <strain evidence="2">CBS 568.67</strain>
    </source>
</reference>
<dbReference type="OrthoDB" id="42532at2759"/>
<accession>A0A485KRW5</accession>
<sequence length="158" mass="17244">MLHSAFPVTALCYFNGCCNPVMCPGTLKCLKHRKKGICSVIPCRNQVNKRGLCLAHGARSDPCRVDACATAARVHGLCFRHLKIERILAANIPPMKSGISKTIFPTKDTTERLPTVDEDPFRDFVSVLSDQYMAEVPVALPPSSAILVETMALMSLDA</sequence>
<evidence type="ECO:0000313" key="3">
    <source>
        <dbReference type="Proteomes" id="UP000332933"/>
    </source>
</evidence>
<name>A0A485KRW5_9STRA</name>
<proteinExistence type="predicted"/>
<dbReference type="Proteomes" id="UP000332933">
    <property type="component" value="Unassembled WGS sequence"/>
</dbReference>
<reference evidence="1" key="2">
    <citation type="submission" date="2019-06" db="EMBL/GenBank/DDBJ databases">
        <title>Genomics analysis of Aphanomyces spp. identifies a new class of oomycete effector associated with host adaptation.</title>
        <authorList>
            <person name="Gaulin E."/>
        </authorList>
    </citation>
    <scope>NUCLEOTIDE SEQUENCE</scope>
    <source>
        <strain evidence="1">CBS 578.67</strain>
    </source>
</reference>
<keyword evidence="3" id="KW-1185">Reference proteome</keyword>